<dbReference type="RefSeq" id="WP_161101369.1">
    <property type="nucleotide sequence ID" value="NZ_JBHLYI010000002.1"/>
</dbReference>
<sequence length="121" mass="12543">MTAPRFAAYTTGGGVVATAGIAALDPATLRPLHDDFAGQARWTLARLDAVLAEAGAGDLLRVECFLADRSLFAAWNDCFAAHFGARAPARTTLVCGLPVAGLLIELQALAALPHDNGRNAT</sequence>
<dbReference type="SUPFAM" id="SSF55298">
    <property type="entry name" value="YjgF-like"/>
    <property type="match status" value="1"/>
</dbReference>
<reference evidence="1 2" key="1">
    <citation type="submission" date="2019-12" db="EMBL/GenBank/DDBJ databases">
        <title>Nocardia macrotermitis sp. nov. and Nocardia aurantia sp. nov., isolated from the gut of the fungus growing-termite Macrotermes natalensis.</title>
        <authorList>
            <person name="Christine B."/>
            <person name="Rene B."/>
        </authorList>
    </citation>
    <scope>NUCLEOTIDE SEQUENCE [LARGE SCALE GENOMIC DNA]</scope>
    <source>
        <strain evidence="1 2">DSM 102126</strain>
    </source>
</reference>
<organism evidence="1 2">
    <name type="scientific">Actinomadura rayongensis</name>
    <dbReference type="NCBI Taxonomy" id="1429076"/>
    <lineage>
        <taxon>Bacteria</taxon>
        <taxon>Bacillati</taxon>
        <taxon>Actinomycetota</taxon>
        <taxon>Actinomycetes</taxon>
        <taxon>Streptosporangiales</taxon>
        <taxon>Thermomonosporaceae</taxon>
        <taxon>Actinomadura</taxon>
    </lineage>
</organism>
<dbReference type="AlphaFoldDB" id="A0A6I4W8Y0"/>
<keyword evidence="2" id="KW-1185">Reference proteome</keyword>
<dbReference type="Proteomes" id="UP000431901">
    <property type="component" value="Unassembled WGS sequence"/>
</dbReference>
<dbReference type="GO" id="GO:0005829">
    <property type="term" value="C:cytosol"/>
    <property type="evidence" value="ECO:0007669"/>
    <property type="project" value="TreeGrafter"/>
</dbReference>
<dbReference type="InterPro" id="IPR035959">
    <property type="entry name" value="RutC-like_sf"/>
</dbReference>
<proteinExistence type="predicted"/>
<dbReference type="GO" id="GO:0019239">
    <property type="term" value="F:deaminase activity"/>
    <property type="evidence" value="ECO:0007669"/>
    <property type="project" value="TreeGrafter"/>
</dbReference>
<accession>A0A6I4W8Y0</accession>
<dbReference type="OrthoDB" id="8684161at2"/>
<name>A0A6I4W8Y0_9ACTN</name>
<dbReference type="PANTHER" id="PTHR11803:SF39">
    <property type="entry name" value="2-IMINOBUTANOATE_2-IMINOPROPANOATE DEAMINASE"/>
    <property type="match status" value="1"/>
</dbReference>
<dbReference type="EMBL" id="WUTW01000001">
    <property type="protein sequence ID" value="MXQ63172.1"/>
    <property type="molecule type" value="Genomic_DNA"/>
</dbReference>
<comment type="caution">
    <text evidence="1">The sequence shown here is derived from an EMBL/GenBank/DDBJ whole genome shotgun (WGS) entry which is preliminary data.</text>
</comment>
<protein>
    <submittedName>
        <fullName evidence="1">RidA family protein</fullName>
    </submittedName>
</protein>
<dbReference type="PANTHER" id="PTHR11803">
    <property type="entry name" value="2-IMINOBUTANOATE/2-IMINOPROPANOATE DEAMINASE RIDA"/>
    <property type="match status" value="1"/>
</dbReference>
<evidence type="ECO:0000313" key="2">
    <source>
        <dbReference type="Proteomes" id="UP000431901"/>
    </source>
</evidence>
<evidence type="ECO:0000313" key="1">
    <source>
        <dbReference type="EMBL" id="MXQ63172.1"/>
    </source>
</evidence>
<dbReference type="Pfam" id="PF01042">
    <property type="entry name" value="Ribonuc_L-PSP"/>
    <property type="match status" value="1"/>
</dbReference>
<gene>
    <name evidence="1" type="ORF">GQ466_03905</name>
</gene>
<dbReference type="InterPro" id="IPR006175">
    <property type="entry name" value="YjgF/YER057c/UK114"/>
</dbReference>
<dbReference type="Gene3D" id="3.30.1330.40">
    <property type="entry name" value="RutC-like"/>
    <property type="match status" value="1"/>
</dbReference>
<dbReference type="CDD" id="cd00448">
    <property type="entry name" value="YjgF_YER057c_UK114_family"/>
    <property type="match status" value="1"/>
</dbReference>